<sequence length="455" mass="52707">MSNKLKFIDLFAGIGGFHYALKELGHKCVLASEIQPDLRKMYAINHHDLPSENIIGDIHNDIRTEDIPSFDILCAGFPCQPFSQAGYRMGLNDPVNGNHFLKLVEIINFHKPSYIFLENVPNLRGHDDGNTWKIIKTSLEKEGYKVDERIYSPDQFGVPQHRKRIYIVAIKTNGKKLDIIYPSPEENININFNDYLEKGPNEDIPLKEETLKHILHWDKFVTNIAEKEGKDIPRFPVWSMEFGATYPFMPKATSKYALSDLNKTKGKFGLSINAKSRKDLENYLPKYSLTDQDVFPRWKTSYIESNRKFFLRHADWIEDWKKDIVNWKLSHQKFEWNCGTNVDYSLEDKIIQFRPSGIRVKNRDRFPALVLSTTQVPIIFDKYKKGGAGFRYITKREAANLQSMPKENFEIMDNHVSAYRSFGNAVNVKVIKEIVRSVIGTAIKTMNKSDKEKIC</sequence>
<dbReference type="Proteomes" id="UP001549773">
    <property type="component" value="Unassembled WGS sequence"/>
</dbReference>
<dbReference type="SUPFAM" id="SSF53335">
    <property type="entry name" value="S-adenosyl-L-methionine-dependent methyltransferases"/>
    <property type="match status" value="1"/>
</dbReference>
<dbReference type="Pfam" id="PF00145">
    <property type="entry name" value="DNA_methylase"/>
    <property type="match status" value="1"/>
</dbReference>
<dbReference type="Gene3D" id="3.40.50.150">
    <property type="entry name" value="Vaccinia Virus protein VP39"/>
    <property type="match status" value="1"/>
</dbReference>
<gene>
    <name evidence="9" type="primary">dcm</name>
    <name evidence="9" type="ORF">ABXZ32_10335</name>
</gene>
<dbReference type="PROSITE" id="PS51679">
    <property type="entry name" value="SAM_MT_C5"/>
    <property type="match status" value="1"/>
</dbReference>
<keyword evidence="4" id="KW-0680">Restriction system</keyword>
<dbReference type="InterPro" id="IPR001525">
    <property type="entry name" value="C5_MeTfrase"/>
</dbReference>
<dbReference type="InterPro" id="IPR031303">
    <property type="entry name" value="C5_meth_CS"/>
</dbReference>
<feature type="active site" evidence="6">
    <location>
        <position position="79"/>
    </location>
</feature>
<keyword evidence="3 6" id="KW-0949">S-adenosyl-L-methionine</keyword>
<dbReference type="RefSeq" id="WP_354618600.1">
    <property type="nucleotide sequence ID" value="NZ_JBEWYP010000005.1"/>
</dbReference>
<dbReference type="Gene3D" id="3.90.120.10">
    <property type="entry name" value="DNA Methylase, subunit A, domain 2"/>
    <property type="match status" value="1"/>
</dbReference>
<evidence type="ECO:0000256" key="1">
    <source>
        <dbReference type="ARBA" id="ARBA00022603"/>
    </source>
</evidence>
<dbReference type="PANTHER" id="PTHR46098">
    <property type="entry name" value="TRNA (CYTOSINE(38)-C(5))-METHYLTRANSFERASE"/>
    <property type="match status" value="1"/>
</dbReference>
<keyword evidence="1 6" id="KW-0489">Methyltransferase</keyword>
<dbReference type="PROSITE" id="PS00094">
    <property type="entry name" value="C5_MTASE_1"/>
    <property type="match status" value="1"/>
</dbReference>
<name>A0ABV2TWY6_9FLAO</name>
<dbReference type="EC" id="2.1.1.37" evidence="8"/>
<dbReference type="InterPro" id="IPR018117">
    <property type="entry name" value="C5_DNA_meth_AS"/>
</dbReference>
<dbReference type="GO" id="GO:0032259">
    <property type="term" value="P:methylation"/>
    <property type="evidence" value="ECO:0007669"/>
    <property type="project" value="UniProtKB-KW"/>
</dbReference>
<proteinExistence type="inferred from homology"/>
<dbReference type="GO" id="GO:0003886">
    <property type="term" value="F:DNA (cytosine-5-)-methyltransferase activity"/>
    <property type="evidence" value="ECO:0007669"/>
    <property type="project" value="UniProtKB-EC"/>
</dbReference>
<keyword evidence="2 6" id="KW-0808">Transferase</keyword>
<evidence type="ECO:0000256" key="5">
    <source>
        <dbReference type="ARBA" id="ARBA00047422"/>
    </source>
</evidence>
<dbReference type="EMBL" id="JBEWYP010000005">
    <property type="protein sequence ID" value="MET7029796.1"/>
    <property type="molecule type" value="Genomic_DNA"/>
</dbReference>
<evidence type="ECO:0000256" key="4">
    <source>
        <dbReference type="ARBA" id="ARBA00022747"/>
    </source>
</evidence>
<comment type="similarity">
    <text evidence="6 7">Belongs to the class I-like SAM-binding methyltransferase superfamily. C5-methyltransferase family.</text>
</comment>
<evidence type="ECO:0000256" key="8">
    <source>
        <dbReference type="RuleBase" id="RU000417"/>
    </source>
</evidence>
<dbReference type="PANTHER" id="PTHR46098:SF1">
    <property type="entry name" value="TRNA (CYTOSINE(38)-C(5))-METHYLTRANSFERASE"/>
    <property type="match status" value="1"/>
</dbReference>
<comment type="catalytic activity">
    <reaction evidence="5 8">
        <text>a 2'-deoxycytidine in DNA + S-adenosyl-L-methionine = a 5-methyl-2'-deoxycytidine in DNA + S-adenosyl-L-homocysteine + H(+)</text>
        <dbReference type="Rhea" id="RHEA:13681"/>
        <dbReference type="Rhea" id="RHEA-COMP:11369"/>
        <dbReference type="Rhea" id="RHEA-COMP:11370"/>
        <dbReference type="ChEBI" id="CHEBI:15378"/>
        <dbReference type="ChEBI" id="CHEBI:57856"/>
        <dbReference type="ChEBI" id="CHEBI:59789"/>
        <dbReference type="ChEBI" id="CHEBI:85452"/>
        <dbReference type="ChEBI" id="CHEBI:85454"/>
        <dbReference type="EC" id="2.1.1.37"/>
    </reaction>
</comment>
<evidence type="ECO:0000256" key="3">
    <source>
        <dbReference type="ARBA" id="ARBA00022691"/>
    </source>
</evidence>
<organism evidence="9 10">
    <name type="scientific">Sediminicola luteus</name>
    <dbReference type="NCBI Taxonomy" id="319238"/>
    <lineage>
        <taxon>Bacteria</taxon>
        <taxon>Pseudomonadati</taxon>
        <taxon>Bacteroidota</taxon>
        <taxon>Flavobacteriia</taxon>
        <taxon>Flavobacteriales</taxon>
        <taxon>Flavobacteriaceae</taxon>
        <taxon>Sediminicola</taxon>
    </lineage>
</organism>
<dbReference type="PRINTS" id="PR00105">
    <property type="entry name" value="C5METTRFRASE"/>
</dbReference>
<evidence type="ECO:0000256" key="7">
    <source>
        <dbReference type="RuleBase" id="RU000416"/>
    </source>
</evidence>
<accession>A0ABV2TWY6</accession>
<dbReference type="InterPro" id="IPR029063">
    <property type="entry name" value="SAM-dependent_MTases_sf"/>
</dbReference>
<reference evidence="9 10" key="1">
    <citation type="submission" date="2024-07" db="EMBL/GenBank/DDBJ databases">
        <title>The genome sequence of type strain Sediminicola luteus GDMCC 1.2596T.</title>
        <authorList>
            <person name="Liu Y."/>
        </authorList>
    </citation>
    <scope>NUCLEOTIDE SEQUENCE [LARGE SCALE GENOMIC DNA]</scope>
    <source>
        <strain evidence="9 10">GDMCC 1.2596</strain>
    </source>
</reference>
<dbReference type="PROSITE" id="PS00095">
    <property type="entry name" value="C5_MTASE_2"/>
    <property type="match status" value="1"/>
</dbReference>
<evidence type="ECO:0000256" key="2">
    <source>
        <dbReference type="ARBA" id="ARBA00022679"/>
    </source>
</evidence>
<evidence type="ECO:0000313" key="9">
    <source>
        <dbReference type="EMBL" id="MET7029796.1"/>
    </source>
</evidence>
<keyword evidence="10" id="KW-1185">Reference proteome</keyword>
<evidence type="ECO:0000313" key="10">
    <source>
        <dbReference type="Proteomes" id="UP001549773"/>
    </source>
</evidence>
<comment type="caution">
    <text evidence="9">The sequence shown here is derived from an EMBL/GenBank/DDBJ whole genome shotgun (WGS) entry which is preliminary data.</text>
</comment>
<dbReference type="NCBIfam" id="TIGR00675">
    <property type="entry name" value="dcm"/>
    <property type="match status" value="1"/>
</dbReference>
<protein>
    <recommendedName>
        <fullName evidence="8">Cytosine-specific methyltransferase</fullName>
        <ecNumber evidence="8">2.1.1.37</ecNumber>
    </recommendedName>
</protein>
<evidence type="ECO:0000256" key="6">
    <source>
        <dbReference type="PROSITE-ProRule" id="PRU01016"/>
    </source>
</evidence>
<dbReference type="InterPro" id="IPR050750">
    <property type="entry name" value="C5-MTase"/>
</dbReference>